<gene>
    <name evidence="1" type="ORF">HU752_001220</name>
</gene>
<reference evidence="1 2" key="1">
    <citation type="journal article" date="2020" name="Microorganisms">
        <title>Reliable Identification of Environmental Pseudomonas Isolates Using the rpoD Gene.</title>
        <authorList>
            <consortium name="The Broad Institute Genome Sequencing Platform"/>
            <person name="Girard L."/>
            <person name="Lood C."/>
            <person name="Rokni-Zadeh H."/>
            <person name="van Noort V."/>
            <person name="Lavigne R."/>
            <person name="De Mot R."/>
        </authorList>
    </citation>
    <scope>NUCLEOTIDE SEQUENCE [LARGE SCALE GENOMIC DNA]</scope>
    <source>
        <strain evidence="1 2">RW8P3</strain>
    </source>
</reference>
<dbReference type="RefSeq" id="WP_186686823.1">
    <property type="nucleotide sequence ID" value="NZ_CP077093.1"/>
</dbReference>
<proteinExistence type="predicted"/>
<reference evidence="1 2" key="2">
    <citation type="journal article" date="2021" name="Microorganisms">
        <title>The Ever-Expanding Pseudomonas Genus: Description of 43 New Species and Partition of the Pseudomonas putida Group.</title>
        <authorList>
            <person name="Girard L."/>
            <person name="Lood C."/>
            <person name="Hofte M."/>
            <person name="Vandamme P."/>
            <person name="Rokni-Zadeh H."/>
            <person name="van Noort V."/>
            <person name="Lavigne R."/>
            <person name="De Mot R."/>
        </authorList>
    </citation>
    <scope>NUCLEOTIDE SEQUENCE [LARGE SCALE GENOMIC DNA]</scope>
    <source>
        <strain evidence="1 2">RW8P3</strain>
    </source>
</reference>
<evidence type="ECO:0000313" key="1">
    <source>
        <dbReference type="EMBL" id="QXI28610.1"/>
    </source>
</evidence>
<evidence type="ECO:0000313" key="2">
    <source>
        <dbReference type="Proteomes" id="UP000634530"/>
    </source>
</evidence>
<dbReference type="KEGG" id="pvw:HU752_001220"/>
<dbReference type="Proteomes" id="UP000634530">
    <property type="component" value="Chromosome"/>
</dbReference>
<protein>
    <submittedName>
        <fullName evidence="1">Uncharacterized protein</fullName>
    </submittedName>
</protein>
<organism evidence="1 2">
    <name type="scientific">Pseudomonas vanderleydeniana</name>
    <dbReference type="NCBI Taxonomy" id="2745495"/>
    <lineage>
        <taxon>Bacteria</taxon>
        <taxon>Pseudomonadati</taxon>
        <taxon>Pseudomonadota</taxon>
        <taxon>Gammaproteobacteria</taxon>
        <taxon>Pseudomonadales</taxon>
        <taxon>Pseudomonadaceae</taxon>
        <taxon>Pseudomonas</taxon>
    </lineage>
</organism>
<accession>A0A9E6PLE8</accession>
<dbReference type="EMBL" id="CP077093">
    <property type="protein sequence ID" value="QXI28610.1"/>
    <property type="molecule type" value="Genomic_DNA"/>
</dbReference>
<name>A0A9E6PLE8_9PSED</name>
<sequence length="368" mass="42165">MPFGIGNRNVQNILNAPNDLHKCQKKINGLVDGLAHVHNRERIFREQEQRITEHQAIANELKTAIEHYKSHCSRYRKFTSFWKLSENKRPFVRHKDDHIYITPRKGVKIYWAEKYDKIFNKKTTVAPSEKYDGGYNQASAKITKLNEYIGARINSVGKRTDITILEEISNVDIQRKALESNIVSMKKYQDALDETYVQQQKYQDRVEIKKAMTKSAFELFIKPGAVDYINKETSKKPAFPENLKNISHKDLTRLLNDGFSEQVCERTDSYRYETFMSEKEIALYKNRLVDKGSVPINKFLPVDPAPSGRAGANVVLVIEGNPSEAQAGETRYKVFRQGCRYITTSIVDGGDGKTHIHLQQVRSSASGS</sequence>
<keyword evidence="2" id="KW-1185">Reference proteome</keyword>
<dbReference type="AlphaFoldDB" id="A0A9E6PLE8"/>